<evidence type="ECO:0000313" key="3">
    <source>
        <dbReference type="Proteomes" id="UP001583280"/>
    </source>
</evidence>
<feature type="compositionally biased region" description="Basic residues" evidence="1">
    <location>
        <begin position="68"/>
        <end position="83"/>
    </location>
</feature>
<name>A0ABR3ZJN3_9PEZI</name>
<organism evidence="2 3">
    <name type="scientific">Ceratocystis pirilliformis</name>
    <dbReference type="NCBI Taxonomy" id="259994"/>
    <lineage>
        <taxon>Eukaryota</taxon>
        <taxon>Fungi</taxon>
        <taxon>Dikarya</taxon>
        <taxon>Ascomycota</taxon>
        <taxon>Pezizomycotina</taxon>
        <taxon>Sordariomycetes</taxon>
        <taxon>Hypocreomycetidae</taxon>
        <taxon>Microascales</taxon>
        <taxon>Ceratocystidaceae</taxon>
        <taxon>Ceratocystis</taxon>
    </lineage>
</organism>
<sequence length="772" mass="88518">MSGRRSARIAAISAAAHAARVSPEVDPEEILPQLERTRARSHAAAVAVVFESQQEQHAKKNRSGDKRCTRRQTRSTAKRRKMRMLPDHSSQQHRSKGFANANSFIEDAAEYSPPRSTREKELVWDNEPMLDCWAFILYHASVNEKDVVNISWLLNAATVCKSFAYGVNKVIWSHPWISSPRVGARLMSALRLPSPENMNTLLENKMNHRISMTRSLRIGPLQTQSLEGVSSLLTGFPRLTEIDIAFPEDPVLLDKCKYPKDLNTNLIKRVTDRKIAVHQLNTWRWNMAVLYRSIFLDKEPKEDEESESQTSSFEKAYEMHTVGPLSDLTTLHLEGIPSAWLDLSDSTPVQHPPFIQINSLILALKNLRTLTLDRCASTREFLVNLPSQLWHLSITRSLVESVDFEEYLKLCGHSLKTLKLRDNIGLTLRVFGSIAQCCPDFEEFYGSFSGEEDRIVRYWPFSTHADSEFGEWLPSHPISWPKKLRVLELSPIRGIRMEDIESILVDLVASAHRVPDLRRINLRITMDSVWRDRACFRERWHDVLRHVFEREVDPPLPYSSLGQYKALFRSNDAEESSILSTHSSCNHSSSSSSNSSSPAKMTRSRAAAARRDEGQIIKLTDLMEIGREKGMSNPCQNMKDGQSRRKKQYSELDSESDSSLSSAHDVTDDEFGSTNGSGHKEDVIREMAEWAYQKLDIDNPEWISHDKTSEFFRKTRLDIYGQLQKLPTTRQVHTIDFMVDNMKPSERILGMEDFIDEWMHDDFDNFDSDYVE</sequence>
<dbReference type="SUPFAM" id="SSF52047">
    <property type="entry name" value="RNI-like"/>
    <property type="match status" value="1"/>
</dbReference>
<evidence type="ECO:0000313" key="2">
    <source>
        <dbReference type="EMBL" id="KAL1900856.1"/>
    </source>
</evidence>
<dbReference type="InterPro" id="IPR032675">
    <property type="entry name" value="LRR_dom_sf"/>
</dbReference>
<gene>
    <name evidence="2" type="ORF">Cpir12675_000732</name>
</gene>
<proteinExistence type="predicted"/>
<keyword evidence="3" id="KW-1185">Reference proteome</keyword>
<feature type="region of interest" description="Disordered" evidence="1">
    <location>
        <begin position="579"/>
        <end position="680"/>
    </location>
</feature>
<protein>
    <recommendedName>
        <fullName evidence="4">F-box domain-containing protein</fullName>
    </recommendedName>
</protein>
<evidence type="ECO:0000256" key="1">
    <source>
        <dbReference type="SAM" id="MobiDB-lite"/>
    </source>
</evidence>
<comment type="caution">
    <text evidence="2">The sequence shown here is derived from an EMBL/GenBank/DDBJ whole genome shotgun (WGS) entry which is preliminary data.</text>
</comment>
<feature type="region of interest" description="Disordered" evidence="1">
    <location>
        <begin position="51"/>
        <end position="96"/>
    </location>
</feature>
<dbReference type="EMBL" id="JAWDJO010000009">
    <property type="protein sequence ID" value="KAL1900856.1"/>
    <property type="molecule type" value="Genomic_DNA"/>
</dbReference>
<feature type="compositionally biased region" description="Low complexity" evidence="1">
    <location>
        <begin position="579"/>
        <end position="597"/>
    </location>
</feature>
<accession>A0ABR3ZJN3</accession>
<evidence type="ECO:0008006" key="4">
    <source>
        <dbReference type="Google" id="ProtNLM"/>
    </source>
</evidence>
<dbReference type="Gene3D" id="3.80.10.10">
    <property type="entry name" value="Ribonuclease Inhibitor"/>
    <property type="match status" value="1"/>
</dbReference>
<dbReference type="Proteomes" id="UP001583280">
    <property type="component" value="Unassembled WGS sequence"/>
</dbReference>
<reference evidence="2 3" key="1">
    <citation type="journal article" date="2024" name="IMA Fungus">
        <title>IMA Genome - F19 : A genome assembly and annotation guide to empower mycologists, including annotated draft genome sequences of Ceratocystis pirilliformis, Diaporthe australafricana, Fusarium ophioides, Paecilomyces lecythidis, and Sporothrix stenoceras.</title>
        <authorList>
            <person name="Aylward J."/>
            <person name="Wilson A.M."/>
            <person name="Visagie C.M."/>
            <person name="Spraker J."/>
            <person name="Barnes I."/>
            <person name="Buitendag C."/>
            <person name="Ceriani C."/>
            <person name="Del Mar Angel L."/>
            <person name="du Plessis D."/>
            <person name="Fuchs T."/>
            <person name="Gasser K."/>
            <person name="Kramer D."/>
            <person name="Li W."/>
            <person name="Munsamy K."/>
            <person name="Piso A."/>
            <person name="Price J.L."/>
            <person name="Sonnekus B."/>
            <person name="Thomas C."/>
            <person name="van der Nest A."/>
            <person name="van Dijk A."/>
            <person name="van Heerden A."/>
            <person name="van Vuuren N."/>
            <person name="Yilmaz N."/>
            <person name="Duong T.A."/>
            <person name="van der Merwe N.A."/>
            <person name="Wingfield M.J."/>
            <person name="Wingfield B.D."/>
        </authorList>
    </citation>
    <scope>NUCLEOTIDE SEQUENCE [LARGE SCALE GENOMIC DNA]</scope>
    <source>
        <strain evidence="2 3">CMW 12675</strain>
    </source>
</reference>
<feature type="compositionally biased region" description="Basic and acidic residues" evidence="1">
    <location>
        <begin position="54"/>
        <end position="67"/>
    </location>
</feature>